<evidence type="ECO:0000256" key="1">
    <source>
        <dbReference type="SAM" id="MobiDB-lite"/>
    </source>
</evidence>
<name>A0A392PDR6_9FABA</name>
<dbReference type="AlphaFoldDB" id="A0A392PDR6"/>
<organism evidence="2 3">
    <name type="scientific">Trifolium medium</name>
    <dbReference type="NCBI Taxonomy" id="97028"/>
    <lineage>
        <taxon>Eukaryota</taxon>
        <taxon>Viridiplantae</taxon>
        <taxon>Streptophyta</taxon>
        <taxon>Embryophyta</taxon>
        <taxon>Tracheophyta</taxon>
        <taxon>Spermatophyta</taxon>
        <taxon>Magnoliopsida</taxon>
        <taxon>eudicotyledons</taxon>
        <taxon>Gunneridae</taxon>
        <taxon>Pentapetalae</taxon>
        <taxon>rosids</taxon>
        <taxon>fabids</taxon>
        <taxon>Fabales</taxon>
        <taxon>Fabaceae</taxon>
        <taxon>Papilionoideae</taxon>
        <taxon>50 kb inversion clade</taxon>
        <taxon>NPAAA clade</taxon>
        <taxon>Hologalegina</taxon>
        <taxon>IRL clade</taxon>
        <taxon>Trifolieae</taxon>
        <taxon>Trifolium</taxon>
    </lineage>
</organism>
<evidence type="ECO:0000313" key="3">
    <source>
        <dbReference type="Proteomes" id="UP000265520"/>
    </source>
</evidence>
<comment type="caution">
    <text evidence="2">The sequence shown here is derived from an EMBL/GenBank/DDBJ whole genome shotgun (WGS) entry which is preliminary data.</text>
</comment>
<keyword evidence="3" id="KW-1185">Reference proteome</keyword>
<reference evidence="2 3" key="1">
    <citation type="journal article" date="2018" name="Front. Plant Sci.">
        <title>Red Clover (Trifolium pratense) and Zigzag Clover (T. medium) - A Picture of Genomic Similarities and Differences.</title>
        <authorList>
            <person name="Dluhosova J."/>
            <person name="Istvanek J."/>
            <person name="Nedelnik J."/>
            <person name="Repkova J."/>
        </authorList>
    </citation>
    <scope>NUCLEOTIDE SEQUENCE [LARGE SCALE GENOMIC DNA]</scope>
    <source>
        <strain evidence="3">cv. 10/8</strain>
        <tissue evidence="2">Leaf</tissue>
    </source>
</reference>
<proteinExistence type="predicted"/>
<sequence>ITRMVADPVERSKIEIQLDDFDKQANHFAHPIAVITADDEIPPIWWGSSVDGQPELQSFAMRVLCLTRSSYGGRRNEKAFEMVHAKGLKEKIDNDDIEGSDVADLHGGDGDGDGDEDEDGDEDGDEN</sequence>
<feature type="compositionally biased region" description="Acidic residues" evidence="1">
    <location>
        <begin position="110"/>
        <end position="127"/>
    </location>
</feature>
<protein>
    <submittedName>
        <fullName evidence="2">HAT family dimerization domain containing protein</fullName>
    </submittedName>
</protein>
<evidence type="ECO:0000313" key="2">
    <source>
        <dbReference type="EMBL" id="MCI09619.1"/>
    </source>
</evidence>
<feature type="region of interest" description="Disordered" evidence="1">
    <location>
        <begin position="91"/>
        <end position="127"/>
    </location>
</feature>
<feature type="non-terminal residue" evidence="2">
    <location>
        <position position="1"/>
    </location>
</feature>
<dbReference type="Proteomes" id="UP000265520">
    <property type="component" value="Unassembled WGS sequence"/>
</dbReference>
<accession>A0A392PDR6</accession>
<dbReference type="EMBL" id="LXQA010073303">
    <property type="protein sequence ID" value="MCI09619.1"/>
    <property type="molecule type" value="Genomic_DNA"/>
</dbReference>